<accession>A0A0E3WC41</accession>
<dbReference type="OrthoDB" id="4735704at2"/>
<evidence type="ECO:0000313" key="1">
    <source>
        <dbReference type="EMBL" id="CQD11986.1"/>
    </source>
</evidence>
<dbReference type="AlphaFoldDB" id="A0A0E3WC41"/>
<dbReference type="EMBL" id="CTEE01000001">
    <property type="protein sequence ID" value="CQD11986.1"/>
    <property type="molecule type" value="Genomic_DNA"/>
</dbReference>
<gene>
    <name evidence="1" type="ORF">BN1232_02264</name>
</gene>
<evidence type="ECO:0000313" key="2">
    <source>
        <dbReference type="Proteomes" id="UP000199251"/>
    </source>
</evidence>
<dbReference type="RefSeq" id="WP_090601423.1">
    <property type="nucleotide sequence ID" value="NZ_CTEE01000001.1"/>
</dbReference>
<dbReference type="Proteomes" id="UP000199251">
    <property type="component" value="Unassembled WGS sequence"/>
</dbReference>
<organism evidence="1 2">
    <name type="scientific">Mycobacterium lentiflavum</name>
    <dbReference type="NCBI Taxonomy" id="141349"/>
    <lineage>
        <taxon>Bacteria</taxon>
        <taxon>Bacillati</taxon>
        <taxon>Actinomycetota</taxon>
        <taxon>Actinomycetes</taxon>
        <taxon>Mycobacteriales</taxon>
        <taxon>Mycobacteriaceae</taxon>
        <taxon>Mycobacterium</taxon>
        <taxon>Mycobacterium simiae complex</taxon>
    </lineage>
</organism>
<reference evidence="1 2" key="1">
    <citation type="submission" date="2015-03" db="EMBL/GenBank/DDBJ databases">
        <authorList>
            <person name="Urmite Genomes"/>
        </authorList>
    </citation>
    <scope>NUCLEOTIDE SEQUENCE [LARGE SCALE GENOMIC DNA]</scope>
    <source>
        <strain evidence="1 2">CSUR P1491</strain>
    </source>
</reference>
<name>A0A0E3WC41_MYCLN</name>
<sequence length="98" mass="10757">MTTTTNPYPDLPVPNGIEMQSDWDSDGYRDLFGFDRTVTDHKARVYALGSQSTDGTISGLIVVAYGEDDGFDLNTDQARELAAALLAAVAEVESWWPR</sequence>
<protein>
    <submittedName>
        <fullName evidence="1">Uncharacterized protein</fullName>
    </submittedName>
</protein>
<dbReference type="STRING" id="141349.BN1232_02264"/>
<proteinExistence type="predicted"/>